<organism evidence="7">
    <name type="scientific">Bactrocera latifrons</name>
    <name type="common">Malaysian fruit fly</name>
    <name type="synonym">Chaetodacus latifrons</name>
    <dbReference type="NCBI Taxonomy" id="174628"/>
    <lineage>
        <taxon>Eukaryota</taxon>
        <taxon>Metazoa</taxon>
        <taxon>Ecdysozoa</taxon>
        <taxon>Arthropoda</taxon>
        <taxon>Hexapoda</taxon>
        <taxon>Insecta</taxon>
        <taxon>Pterygota</taxon>
        <taxon>Neoptera</taxon>
        <taxon>Endopterygota</taxon>
        <taxon>Diptera</taxon>
        <taxon>Brachycera</taxon>
        <taxon>Muscomorpha</taxon>
        <taxon>Tephritoidea</taxon>
        <taxon>Tephritidae</taxon>
        <taxon>Bactrocera</taxon>
        <taxon>Bactrocera</taxon>
    </lineage>
</organism>
<dbReference type="SUPFAM" id="SSF57716">
    <property type="entry name" value="Glucocorticoid receptor-like (DNA-binding domain)"/>
    <property type="match status" value="1"/>
</dbReference>
<dbReference type="GO" id="GO:0008270">
    <property type="term" value="F:zinc ion binding"/>
    <property type="evidence" value="ECO:0007669"/>
    <property type="project" value="UniProtKB-KW"/>
</dbReference>
<dbReference type="PROSITE" id="PS50950">
    <property type="entry name" value="ZF_THAP"/>
    <property type="match status" value="1"/>
</dbReference>
<evidence type="ECO:0000256" key="2">
    <source>
        <dbReference type="ARBA" id="ARBA00022771"/>
    </source>
</evidence>
<gene>
    <name evidence="7" type="primary">THAP2_2</name>
    <name evidence="8" type="synonym">THAP2_0</name>
    <name evidence="9" type="synonym">THAP2_1</name>
    <name evidence="9" type="ORF">c0_g1_i5</name>
    <name evidence="8" type="ORF">c0_g1_i6</name>
    <name evidence="7" type="ORF">c0_g1_i7</name>
</gene>
<evidence type="ECO:0000313" key="9">
    <source>
        <dbReference type="EMBL" id="JAI39235.1"/>
    </source>
</evidence>
<dbReference type="OrthoDB" id="4327074at2759"/>
<reference evidence="7" key="1">
    <citation type="submission" date="2015-06" db="EMBL/GenBank/DDBJ databases">
        <authorList>
            <person name="Hoefler B.C."/>
            <person name="Straight P.D."/>
        </authorList>
    </citation>
    <scope>NUCLEOTIDE SEQUENCE</scope>
</reference>
<dbReference type="InterPro" id="IPR052224">
    <property type="entry name" value="THAP_domain_protein"/>
</dbReference>
<keyword evidence="1" id="KW-0479">Metal-binding</keyword>
<dbReference type="EMBL" id="GDHF01013592">
    <property type="protein sequence ID" value="JAI38722.1"/>
    <property type="molecule type" value="Transcribed_RNA"/>
</dbReference>
<evidence type="ECO:0000259" key="6">
    <source>
        <dbReference type="PROSITE" id="PS50950"/>
    </source>
</evidence>
<dbReference type="SMART" id="SM00692">
    <property type="entry name" value="DM3"/>
    <property type="match status" value="1"/>
</dbReference>
<dbReference type="Pfam" id="PF05485">
    <property type="entry name" value="THAP"/>
    <property type="match status" value="1"/>
</dbReference>
<keyword evidence="4 5" id="KW-0238">DNA-binding</keyword>
<proteinExistence type="predicted"/>
<evidence type="ECO:0000313" key="7">
    <source>
        <dbReference type="EMBL" id="JAI38017.1"/>
    </source>
</evidence>
<name>A0A0K8VGN3_BACLA</name>
<evidence type="ECO:0000256" key="1">
    <source>
        <dbReference type="ARBA" id="ARBA00022723"/>
    </source>
</evidence>
<dbReference type="EMBL" id="GDHF01014297">
    <property type="protein sequence ID" value="JAI38017.1"/>
    <property type="molecule type" value="Transcribed_RNA"/>
</dbReference>
<dbReference type="PANTHER" id="PTHR46927">
    <property type="entry name" value="AGAP005574-PA"/>
    <property type="match status" value="1"/>
</dbReference>
<dbReference type="SMART" id="SM00980">
    <property type="entry name" value="THAP"/>
    <property type="match status" value="1"/>
</dbReference>
<keyword evidence="2 5" id="KW-0863">Zinc-finger</keyword>
<dbReference type="InterPro" id="IPR006612">
    <property type="entry name" value="THAP_Znf"/>
</dbReference>
<feature type="domain" description="THAP-type" evidence="6">
    <location>
        <begin position="1"/>
        <end position="86"/>
    </location>
</feature>
<accession>A0A0K8VGN3</accession>
<dbReference type="AlphaFoldDB" id="A0A0K8VGN3"/>
<dbReference type="PANTHER" id="PTHR46927:SF3">
    <property type="entry name" value="THAP-TYPE DOMAIN-CONTAINING PROTEIN"/>
    <property type="match status" value="1"/>
</dbReference>
<keyword evidence="3" id="KW-0862">Zinc</keyword>
<evidence type="ECO:0000256" key="5">
    <source>
        <dbReference type="PROSITE-ProRule" id="PRU00309"/>
    </source>
</evidence>
<dbReference type="GO" id="GO:0003677">
    <property type="term" value="F:DNA binding"/>
    <property type="evidence" value="ECO:0007669"/>
    <property type="project" value="UniProtKB-UniRule"/>
</dbReference>
<protein>
    <submittedName>
        <fullName evidence="7">THAP domain-containing protein 2</fullName>
    </submittedName>
</protein>
<evidence type="ECO:0000256" key="4">
    <source>
        <dbReference type="ARBA" id="ARBA00023125"/>
    </source>
</evidence>
<evidence type="ECO:0000313" key="8">
    <source>
        <dbReference type="EMBL" id="JAI38722.1"/>
    </source>
</evidence>
<evidence type="ECO:0000256" key="3">
    <source>
        <dbReference type="ARBA" id="ARBA00022833"/>
    </source>
</evidence>
<sequence length="412" mass="47349">MKCAVANCRSDNHSKASNCSFYIFPSNMELAKKWVEFCRREDYFNPKTSFICMKHFTRGDFGNSLQFEMGYARNRLLKRGAVPSIYENLPEGSDIKTTSTQRLLVHDIHIAEPCVKENLKIINLVKTNPLVYTSPSMKVRHAIWEKIDAACGFKKHESKKRWDRLLSDFYVHTLKVFKKTPPNDGLPTPNNGSIKLHDYRYFKEMLFVMPYIKSIVIDAKLKAIQEDIKKEEILAADMQTNRNMESETELEAIDISADIAEDTEKPSTSKSLTVTSRKKAHMNYVTNKQQDESPIEINIDNKVYKIQMSTSEDSESPNYDFQIKQSKLNTLLTKSHQTCSANAATTTLTTTGTMTERKQTTPYENLSLEEKSLKAFFDAMLDATQRLPEFHQRRIKGDLVKALRHRGVNITE</sequence>
<dbReference type="EMBL" id="GDHF01013079">
    <property type="protein sequence ID" value="JAI39235.1"/>
    <property type="molecule type" value="Transcribed_RNA"/>
</dbReference>